<keyword evidence="3" id="KW-0677">Repeat</keyword>
<dbReference type="SUPFAM" id="SSF52047">
    <property type="entry name" value="RNI-like"/>
    <property type="match status" value="1"/>
</dbReference>
<dbReference type="PANTHER" id="PTHR24113">
    <property type="entry name" value="RAN GTPASE-ACTIVATING PROTEIN 1"/>
    <property type="match status" value="1"/>
</dbReference>
<evidence type="ECO:0000256" key="1">
    <source>
        <dbReference type="ARBA" id="ARBA00022468"/>
    </source>
</evidence>
<gene>
    <name evidence="4" type="ORF">PCOR1329_LOCUS25728</name>
</gene>
<keyword evidence="1" id="KW-0343">GTPase activation</keyword>
<dbReference type="Gene3D" id="3.80.10.10">
    <property type="entry name" value="Ribonuclease Inhibitor"/>
    <property type="match status" value="1"/>
</dbReference>
<name>A0ABN9S1P7_9DINO</name>
<evidence type="ECO:0000313" key="4">
    <source>
        <dbReference type="EMBL" id="CAK0825654.1"/>
    </source>
</evidence>
<comment type="caution">
    <text evidence="4">The sequence shown here is derived from an EMBL/GenBank/DDBJ whole genome shotgun (WGS) entry which is preliminary data.</text>
</comment>
<dbReference type="Proteomes" id="UP001189429">
    <property type="component" value="Unassembled WGS sequence"/>
</dbReference>
<dbReference type="InterPro" id="IPR032675">
    <property type="entry name" value="LRR_dom_sf"/>
</dbReference>
<evidence type="ECO:0000256" key="3">
    <source>
        <dbReference type="ARBA" id="ARBA00022737"/>
    </source>
</evidence>
<keyword evidence="2" id="KW-0433">Leucine-rich repeat</keyword>
<proteinExistence type="predicted"/>
<dbReference type="InterPro" id="IPR027038">
    <property type="entry name" value="RanGap"/>
</dbReference>
<reference evidence="4" key="1">
    <citation type="submission" date="2023-10" db="EMBL/GenBank/DDBJ databases">
        <authorList>
            <person name="Chen Y."/>
            <person name="Shah S."/>
            <person name="Dougan E. K."/>
            <person name="Thang M."/>
            <person name="Chan C."/>
        </authorList>
    </citation>
    <scope>NUCLEOTIDE SEQUENCE [LARGE SCALE GENOMIC DNA]</scope>
</reference>
<evidence type="ECO:0000313" key="5">
    <source>
        <dbReference type="Proteomes" id="UP001189429"/>
    </source>
</evidence>
<organism evidence="4 5">
    <name type="scientific">Prorocentrum cordatum</name>
    <dbReference type="NCBI Taxonomy" id="2364126"/>
    <lineage>
        <taxon>Eukaryota</taxon>
        <taxon>Sar</taxon>
        <taxon>Alveolata</taxon>
        <taxon>Dinophyceae</taxon>
        <taxon>Prorocentrales</taxon>
        <taxon>Prorocentraceae</taxon>
        <taxon>Prorocentrum</taxon>
    </lineage>
</organism>
<dbReference type="EMBL" id="CAUYUJ010009023">
    <property type="protein sequence ID" value="CAK0825654.1"/>
    <property type="molecule type" value="Genomic_DNA"/>
</dbReference>
<keyword evidence="5" id="KW-1185">Reference proteome</keyword>
<dbReference type="Pfam" id="PF13516">
    <property type="entry name" value="LRR_6"/>
    <property type="match status" value="1"/>
</dbReference>
<dbReference type="PANTHER" id="PTHR24113:SF12">
    <property type="entry name" value="RAN GTPASE-ACTIVATING PROTEIN 1"/>
    <property type="match status" value="1"/>
</dbReference>
<sequence>MLSAACQCQCSEGPAQVVEHVAVPNEGLPHLPQLLEVEVPEERQRLWVERGGLELDPVLASGALLLLDAGSLIQLASSGGILQPRQTLPPAAFASHSTVRAATHQVPETIGQSQKGAFPLFTAVLRIVCVSHCWLQPRHPDPLGYNLRVLGRALALLLRADAFGPGVWSVFFDLCGLHQACRDREGIPQQRTFAWLEDDSGFADGAVGRFISEEMLFKEALTSLGILYSHPHTIVFMLTQFPPDYDDPGVYDRSGNVESYMNRGWCFMELSLARMVKHSHFSLDLGRATGAEEVFLATTDGNRVRDSCLAGTCAVSQLAPAIPEAFEASLERKIFTAGKVDRLRVAGIYSDTFKSRICKISLLHYVSSGWGDSEAGQLADLIASGMPKLWGLGVIDSRIGDDGFAKLSEALVAPGGPQALEGLVVNHNAVGDRGAARLAEAAAEPGALRSLRGLALIGNRVGDEGAARLAAAAATPGALPALEALNLAGNGIGDRGARALADALASPEALPSLRRLVLSGNARVGGAGRDALQVAWAAASRPTEGEFPSVRNQEMLQAGLFV</sequence>
<evidence type="ECO:0008006" key="6">
    <source>
        <dbReference type="Google" id="ProtNLM"/>
    </source>
</evidence>
<dbReference type="SMART" id="SM00368">
    <property type="entry name" value="LRR_RI"/>
    <property type="match status" value="3"/>
</dbReference>
<dbReference type="InterPro" id="IPR001611">
    <property type="entry name" value="Leu-rich_rpt"/>
</dbReference>
<protein>
    <recommendedName>
        <fullName evidence="6">Poly(ADP-ribose) glycohydrolase</fullName>
    </recommendedName>
</protein>
<evidence type="ECO:0000256" key="2">
    <source>
        <dbReference type="ARBA" id="ARBA00022614"/>
    </source>
</evidence>
<accession>A0ABN9S1P7</accession>